<dbReference type="PANTHER" id="PTHR12818">
    <property type="entry name" value="TRNA (ADENINE(37)-N6)-METHYLTRANSFERASE"/>
    <property type="match status" value="1"/>
</dbReference>
<reference evidence="4 5" key="1">
    <citation type="submission" date="2010-12" db="EMBL/GenBank/DDBJ databases">
        <title>Whole genome sequence of Anaerolinea thermophila UNI-1.</title>
        <authorList>
            <person name="Narita-Yamada S."/>
            <person name="Kishi E."/>
            <person name="Watanabe Y."/>
            <person name="Takasaki K."/>
            <person name="Ankai A."/>
            <person name="Oguchi A."/>
            <person name="Fukui S."/>
            <person name="Takahashi M."/>
            <person name="Yashiro I."/>
            <person name="Hosoyama A."/>
            <person name="Sekiguchi Y."/>
            <person name="Hanada S."/>
            <person name="Fujita N."/>
        </authorList>
    </citation>
    <scope>NUCLEOTIDE SEQUENCE [LARGE SCALE GENOMIC DNA]</scope>
    <source>
        <strain evidence="5">DSM 14523 / JCM 11388 / NBRC 100420 / UNI-1</strain>
    </source>
</reference>
<dbReference type="RefSeq" id="WP_013561047.1">
    <property type="nucleotide sequence ID" value="NC_014960.1"/>
</dbReference>
<evidence type="ECO:0000313" key="4">
    <source>
        <dbReference type="EMBL" id="BAJ64695.1"/>
    </source>
</evidence>
<sequence>MSLPILKAIGIIHSPYQQPQDTPIQSSRSTAEGWVEVFPEYAEGLEGIEGFSHLILLYVWHRAPSEVCLKVKPFLADFETGLFATRFPCRPNPIGISVVRLLERQGNRLHIHGVDVLDGTPLVDIKPYVPEFDVFSPERVGWYEQVK</sequence>
<accession>E8N0E6</accession>
<dbReference type="Proteomes" id="UP000008922">
    <property type="component" value="Chromosome"/>
</dbReference>
<dbReference type="InterPro" id="IPR036414">
    <property type="entry name" value="YaeB_N_sf"/>
</dbReference>
<dbReference type="SUPFAM" id="SSF118196">
    <property type="entry name" value="YaeB-like"/>
    <property type="match status" value="1"/>
</dbReference>
<dbReference type="Pfam" id="PF01980">
    <property type="entry name" value="TrmO_N"/>
    <property type="match status" value="1"/>
</dbReference>
<name>E8N0E6_ANATU</name>
<comment type="similarity">
    <text evidence="2">Belongs to the tRNA methyltransferase O family.</text>
</comment>
<dbReference type="PROSITE" id="PS51668">
    <property type="entry name" value="TSAA_2"/>
    <property type="match status" value="1"/>
</dbReference>
<evidence type="ECO:0000256" key="2">
    <source>
        <dbReference type="ARBA" id="ARBA00033753"/>
    </source>
</evidence>
<feature type="domain" description="TsaA-like" evidence="3">
    <location>
        <begin position="6"/>
        <end position="137"/>
    </location>
</feature>
<organism evidence="4 5">
    <name type="scientific">Anaerolinea thermophila (strain DSM 14523 / JCM 11388 / NBRC 100420 / UNI-1)</name>
    <dbReference type="NCBI Taxonomy" id="926569"/>
    <lineage>
        <taxon>Bacteria</taxon>
        <taxon>Bacillati</taxon>
        <taxon>Chloroflexota</taxon>
        <taxon>Anaerolineae</taxon>
        <taxon>Anaerolineales</taxon>
        <taxon>Anaerolineaceae</taxon>
        <taxon>Anaerolinea</taxon>
    </lineage>
</organism>
<dbReference type="InterPro" id="IPR040372">
    <property type="entry name" value="YaeB-like"/>
</dbReference>
<dbReference type="EMBL" id="AP012029">
    <property type="protein sequence ID" value="BAJ64695.1"/>
    <property type="molecule type" value="Genomic_DNA"/>
</dbReference>
<keyword evidence="5" id="KW-1185">Reference proteome</keyword>
<dbReference type="OrthoDB" id="9799092at2"/>
<dbReference type="NCBIfam" id="TIGR00104">
    <property type="entry name" value="tRNA_TsaA"/>
    <property type="match status" value="1"/>
</dbReference>
<proteinExistence type="inferred from homology"/>
<evidence type="ECO:0000259" key="3">
    <source>
        <dbReference type="PROSITE" id="PS51668"/>
    </source>
</evidence>
<protein>
    <recommendedName>
        <fullName evidence="3">TsaA-like domain-containing protein</fullName>
    </recommendedName>
</protein>
<dbReference type="PANTHER" id="PTHR12818:SF0">
    <property type="entry name" value="TRNA (ADENINE(37)-N6)-METHYLTRANSFERASE"/>
    <property type="match status" value="1"/>
</dbReference>
<dbReference type="STRING" id="926569.ANT_26690"/>
<dbReference type="KEGG" id="atm:ANT_26690"/>
<evidence type="ECO:0000313" key="5">
    <source>
        <dbReference type="Proteomes" id="UP000008922"/>
    </source>
</evidence>
<dbReference type="AlphaFoldDB" id="E8N0E6"/>
<gene>
    <name evidence="4" type="ordered locus">ANT_26690</name>
</gene>
<dbReference type="HOGENOM" id="CLU_013458_2_0_0"/>
<dbReference type="eggNOG" id="COG1720">
    <property type="taxonomic scope" value="Bacteria"/>
</dbReference>
<dbReference type="CDD" id="cd09281">
    <property type="entry name" value="UPF0066"/>
    <property type="match status" value="1"/>
</dbReference>
<evidence type="ECO:0000256" key="1">
    <source>
        <dbReference type="ARBA" id="ARBA00022691"/>
    </source>
</evidence>
<dbReference type="InterPro" id="IPR023370">
    <property type="entry name" value="TrmO-like_N"/>
</dbReference>
<dbReference type="InParanoid" id="E8N0E6"/>
<keyword evidence="1" id="KW-0949">S-adenosyl-L-methionine</keyword>
<dbReference type="Gene3D" id="2.40.30.70">
    <property type="entry name" value="YaeB-like"/>
    <property type="match status" value="1"/>
</dbReference>
<dbReference type="InterPro" id="IPR036413">
    <property type="entry name" value="YaeB-like_sf"/>
</dbReference>